<keyword evidence="6" id="KW-0812">Transmembrane</keyword>
<feature type="coiled-coil region" evidence="5">
    <location>
        <begin position="50"/>
        <end position="207"/>
    </location>
</feature>
<evidence type="ECO:0000256" key="6">
    <source>
        <dbReference type="SAM" id="Phobius"/>
    </source>
</evidence>
<dbReference type="EMBL" id="UFSP01000003">
    <property type="protein sequence ID" value="SSZ30183.1"/>
    <property type="molecule type" value="Genomic_DNA"/>
</dbReference>
<proteinExistence type="inferred from homology"/>
<protein>
    <submittedName>
        <fullName evidence="7">DNA recombination protein rmuC</fullName>
    </submittedName>
</protein>
<evidence type="ECO:0000256" key="3">
    <source>
        <dbReference type="ARBA" id="ARBA00023054"/>
    </source>
</evidence>
<keyword evidence="3 5" id="KW-0175">Coiled coil</keyword>
<reference evidence="7 8" key="1">
    <citation type="submission" date="2018-06" db="EMBL/GenBank/DDBJ databases">
        <authorList>
            <consortium name="Pathogen Informatics"/>
            <person name="Doyle S."/>
        </authorList>
    </citation>
    <scope>NUCLEOTIDE SEQUENCE [LARGE SCALE GENOMIC DNA]</scope>
    <source>
        <strain evidence="7 8">NCTC5908</strain>
    </source>
</reference>
<comment type="similarity">
    <text evidence="2">Belongs to the RmuC family.</text>
</comment>
<evidence type="ECO:0000256" key="1">
    <source>
        <dbReference type="ARBA" id="ARBA00003416"/>
    </source>
</evidence>
<dbReference type="GO" id="GO:0006310">
    <property type="term" value="P:DNA recombination"/>
    <property type="evidence" value="ECO:0007669"/>
    <property type="project" value="UniProtKB-KW"/>
</dbReference>
<dbReference type="AlphaFoldDB" id="A0A336NH31"/>
<dbReference type="InterPro" id="IPR003798">
    <property type="entry name" value="DNA_recombination_RmuC"/>
</dbReference>
<dbReference type="SUPFAM" id="SSF90257">
    <property type="entry name" value="Myosin rod fragments"/>
    <property type="match status" value="1"/>
</dbReference>
<evidence type="ECO:0000256" key="4">
    <source>
        <dbReference type="ARBA" id="ARBA00023172"/>
    </source>
</evidence>
<evidence type="ECO:0000313" key="8">
    <source>
        <dbReference type="Proteomes" id="UP000253728"/>
    </source>
</evidence>
<keyword evidence="4" id="KW-0233">DNA recombination</keyword>
<evidence type="ECO:0000313" key="7">
    <source>
        <dbReference type="EMBL" id="SSZ30183.1"/>
    </source>
</evidence>
<evidence type="ECO:0000256" key="5">
    <source>
        <dbReference type="SAM" id="Coils"/>
    </source>
</evidence>
<dbReference type="Proteomes" id="UP000253728">
    <property type="component" value="Unassembled WGS sequence"/>
</dbReference>
<dbReference type="Pfam" id="PF02646">
    <property type="entry name" value="RmuC"/>
    <property type="match status" value="1"/>
</dbReference>
<comment type="function">
    <text evidence="1">Involved in DNA recombination.</text>
</comment>
<keyword evidence="6" id="KW-1133">Transmembrane helix</keyword>
<gene>
    <name evidence="7" type="primary">rmuC_2</name>
    <name evidence="7" type="ORF">NCTC5908_02005</name>
</gene>
<name>A0A336NH31_AGGAP</name>
<sequence length="297" mass="33844">MFALDIDLNVLLGVCVALGVLCLILLFVNARRKRDSLELQQDLNKNIEDFNRLLEKFDAVTARKNQLEQEVVKAQTTADGLQIRLNERDEKVQYLQTELNEEQARHSAIAEQMTTLKERFGVASAQADSLRGQLAQSQAQIVRKEELLTNLTEKHTALSQELAELKTTLTEKEKHFVEQQQHVEQTKQQLNTEFQNLANRILEEKSQRFQQTNQASMDSLLKPFREQIESFQKRVNEIHSESLKDNAGLEAEIKKVLEIGLSMSQQANNLTSALKGEKKTLGNWGKCSWSGRCNLPA</sequence>
<feature type="transmembrane region" description="Helical" evidence="6">
    <location>
        <begin position="6"/>
        <end position="28"/>
    </location>
</feature>
<evidence type="ECO:0000256" key="2">
    <source>
        <dbReference type="ARBA" id="ARBA00009840"/>
    </source>
</evidence>
<organism evidence="7 8">
    <name type="scientific">Aggregatibacter aphrophilus</name>
    <name type="common">Haemophilus aphrophilus</name>
    <dbReference type="NCBI Taxonomy" id="732"/>
    <lineage>
        <taxon>Bacteria</taxon>
        <taxon>Pseudomonadati</taxon>
        <taxon>Pseudomonadota</taxon>
        <taxon>Gammaproteobacteria</taxon>
        <taxon>Pasteurellales</taxon>
        <taxon>Pasteurellaceae</taxon>
        <taxon>Aggregatibacter</taxon>
    </lineage>
</organism>
<accession>A0A336NH31</accession>
<keyword evidence="6" id="KW-0472">Membrane</keyword>
<dbReference type="PANTHER" id="PTHR30563:SF0">
    <property type="entry name" value="DNA RECOMBINATION PROTEIN RMUC"/>
    <property type="match status" value="1"/>
</dbReference>
<dbReference type="Gene3D" id="1.10.287.1490">
    <property type="match status" value="1"/>
</dbReference>
<dbReference type="PANTHER" id="PTHR30563">
    <property type="entry name" value="DNA RECOMBINATION PROTEIN RMUC"/>
    <property type="match status" value="1"/>
</dbReference>